<evidence type="ECO:0000259" key="3">
    <source>
        <dbReference type="Pfam" id="PF16472"/>
    </source>
</evidence>
<dbReference type="Pfam" id="PF16472">
    <property type="entry name" value="DUF5050"/>
    <property type="match status" value="1"/>
</dbReference>
<dbReference type="OrthoDB" id="9788327at2"/>
<dbReference type="InterPro" id="IPR002931">
    <property type="entry name" value="Transglutaminase-like"/>
</dbReference>
<keyword evidence="1" id="KW-0732">Signal</keyword>
<dbReference type="Gene3D" id="3.10.620.30">
    <property type="match status" value="1"/>
</dbReference>
<evidence type="ECO:0000256" key="1">
    <source>
        <dbReference type="SAM" id="SignalP"/>
    </source>
</evidence>
<evidence type="ECO:0000313" key="4">
    <source>
        <dbReference type="EMBL" id="KAB2331078.1"/>
    </source>
</evidence>
<dbReference type="SUPFAM" id="SSF63825">
    <property type="entry name" value="YWTD domain"/>
    <property type="match status" value="1"/>
</dbReference>
<feature type="signal peptide" evidence="1">
    <location>
        <begin position="1"/>
        <end position="25"/>
    </location>
</feature>
<sequence>MVKKTLYSVCFAFLILTIISSSALAAEKKDSAYQETYQNLLNSFKNYQTAATFPSQSFSYKEVGEVINDILADHPEIFYFQHKNTLIYSNGKIKISYKYPISQIKTMVSKQEKLINSILKETIQPKDSDFDKVKAIHDYIVLNTAYDWTNYQNGTVPDSSYTPYGLMVDGIAVCEGYAKTMQLLLDRAGIENEYIAGTANGGPHAWNMVKVDHHYYYVDATWNDPVPNQDDQVSYKYFLVDAKTLRKDHVWNEKQYPSAASTKYAYFQELQSVQEMGDYFYYSNSKDQDKLYRMKKDGTGKTKLINARAPYFVITHNKIYFSNYSNGGYLYKATLAGKHAKPINKVHSINLFIDQNKLYYTNKKTNKQTSIKMN</sequence>
<dbReference type="AlphaFoldDB" id="A0A7V7UTT7"/>
<feature type="chain" id="PRO_5030890787" evidence="1">
    <location>
        <begin position="26"/>
        <end position="374"/>
    </location>
</feature>
<dbReference type="Proteomes" id="UP000441354">
    <property type="component" value="Unassembled WGS sequence"/>
</dbReference>
<proteinExistence type="predicted"/>
<comment type="caution">
    <text evidence="4">The sequence shown here is derived from an EMBL/GenBank/DDBJ whole genome shotgun (WGS) entry which is preliminary data.</text>
</comment>
<evidence type="ECO:0000259" key="2">
    <source>
        <dbReference type="Pfam" id="PF01841"/>
    </source>
</evidence>
<dbReference type="PANTHER" id="PTHR46333">
    <property type="entry name" value="CYTOKINESIS PROTEIN 3"/>
    <property type="match status" value="1"/>
</dbReference>
<dbReference type="RefSeq" id="WP_151575459.1">
    <property type="nucleotide sequence ID" value="NZ_WBOT01000006.1"/>
</dbReference>
<feature type="domain" description="Prolow-density lipoprotein receptor-related protein 1-like beta-propeller" evidence="3">
    <location>
        <begin position="273"/>
        <end position="366"/>
    </location>
</feature>
<gene>
    <name evidence="4" type="ORF">F7732_17885</name>
</gene>
<feature type="domain" description="Transglutaminase-like" evidence="2">
    <location>
        <begin position="119"/>
        <end position="220"/>
    </location>
</feature>
<dbReference type="Pfam" id="PF01841">
    <property type="entry name" value="Transglut_core"/>
    <property type="match status" value="1"/>
</dbReference>
<dbReference type="InterPro" id="IPR052557">
    <property type="entry name" value="CAP/Cytokinesis_protein"/>
</dbReference>
<dbReference type="SUPFAM" id="SSF54001">
    <property type="entry name" value="Cysteine proteinases"/>
    <property type="match status" value="1"/>
</dbReference>
<protein>
    <submittedName>
        <fullName evidence="4">DUF5050 domain-containing protein</fullName>
    </submittedName>
</protein>
<dbReference type="EMBL" id="WBOT01000006">
    <property type="protein sequence ID" value="KAB2331078.1"/>
    <property type="molecule type" value="Genomic_DNA"/>
</dbReference>
<keyword evidence="5" id="KW-1185">Reference proteome</keyword>
<accession>A0A7V7UTT7</accession>
<organism evidence="4 5">
    <name type="scientific">Bacillus mesophilum</name>
    <dbReference type="NCBI Taxonomy" id="1071718"/>
    <lineage>
        <taxon>Bacteria</taxon>
        <taxon>Bacillati</taxon>
        <taxon>Bacillota</taxon>
        <taxon>Bacilli</taxon>
        <taxon>Bacillales</taxon>
        <taxon>Bacillaceae</taxon>
        <taxon>Bacillus</taxon>
    </lineage>
</organism>
<dbReference type="PANTHER" id="PTHR46333:SF2">
    <property type="entry name" value="CYTOKINESIS PROTEIN 3"/>
    <property type="match status" value="1"/>
</dbReference>
<dbReference type="InterPro" id="IPR032485">
    <property type="entry name" value="LRP1-like_beta_prop"/>
</dbReference>
<reference evidence="4 5" key="1">
    <citation type="journal article" date="2014" name="Arch. Microbiol.">
        <title>Bacillus mesophilum sp. nov., strain IITR-54T, a novel 4-chlorobiphenyl dechlorinating bacterium.</title>
        <authorList>
            <person name="Manickam N."/>
            <person name="Singh N.K."/>
            <person name="Bajaj A."/>
            <person name="Kumar R.M."/>
            <person name="Kaur G."/>
            <person name="Kaur N."/>
            <person name="Bala M."/>
            <person name="Kumar A."/>
            <person name="Mayilraj S."/>
        </authorList>
    </citation>
    <scope>NUCLEOTIDE SEQUENCE [LARGE SCALE GENOMIC DNA]</scope>
    <source>
        <strain evidence="4 5">IITR-54</strain>
    </source>
</reference>
<evidence type="ECO:0000313" key="5">
    <source>
        <dbReference type="Proteomes" id="UP000441354"/>
    </source>
</evidence>
<dbReference type="InterPro" id="IPR038765">
    <property type="entry name" value="Papain-like_cys_pep_sf"/>
</dbReference>
<dbReference type="GO" id="GO:0005737">
    <property type="term" value="C:cytoplasm"/>
    <property type="evidence" value="ECO:0007669"/>
    <property type="project" value="TreeGrafter"/>
</dbReference>
<name>A0A7V7UTT7_9BACI</name>